<dbReference type="OrthoDB" id="1428634at2"/>
<name>S7VTL2_9FLAO</name>
<protein>
    <recommendedName>
        <fullName evidence="4">DUF3592 domain-containing protein</fullName>
    </recommendedName>
</protein>
<gene>
    <name evidence="2" type="ORF">ADIWIN_2290</name>
</gene>
<organism evidence="2 3">
    <name type="scientific">Winogradskyella psychrotolerans RS-3</name>
    <dbReference type="NCBI Taxonomy" id="641526"/>
    <lineage>
        <taxon>Bacteria</taxon>
        <taxon>Pseudomonadati</taxon>
        <taxon>Bacteroidota</taxon>
        <taxon>Flavobacteriia</taxon>
        <taxon>Flavobacteriales</taxon>
        <taxon>Flavobacteriaceae</taxon>
        <taxon>Winogradskyella</taxon>
    </lineage>
</organism>
<keyword evidence="1" id="KW-0472">Membrane</keyword>
<dbReference type="RefSeq" id="WP_020895202.1">
    <property type="nucleotide sequence ID" value="NZ_ATMR01000102.1"/>
</dbReference>
<accession>S7VTL2</accession>
<dbReference type="AlphaFoldDB" id="S7VTL2"/>
<keyword evidence="1" id="KW-0812">Transmembrane</keyword>
<proteinExistence type="predicted"/>
<evidence type="ECO:0000313" key="2">
    <source>
        <dbReference type="EMBL" id="EPR72677.1"/>
    </source>
</evidence>
<sequence>MTFGYISLVILSINSLAIGSLFFMYSASYDIYAVLTSGQNYTSTVVSFTSEVHYDSDDGSSYMMYTPTVRFITQNNEEVHRELDFSTSSMQVGDIYKVNYNKASGKVITLGFNLVIKFIGAFIFCFIFLFLCVGICMYAFNFEMTSYKDSIAKVGLYFFIPFLMIGFNLLLIYGIFYGNTVPAWVTLMLVFFSIMLTLGTLGYFKMMFSTNEPKTEKLGVKKWKHHRRIKK</sequence>
<feature type="transmembrane region" description="Helical" evidence="1">
    <location>
        <begin position="5"/>
        <end position="25"/>
    </location>
</feature>
<feature type="transmembrane region" description="Helical" evidence="1">
    <location>
        <begin position="154"/>
        <end position="177"/>
    </location>
</feature>
<evidence type="ECO:0000256" key="1">
    <source>
        <dbReference type="SAM" id="Phobius"/>
    </source>
</evidence>
<feature type="transmembrane region" description="Helical" evidence="1">
    <location>
        <begin position="183"/>
        <end position="204"/>
    </location>
</feature>
<comment type="caution">
    <text evidence="2">The sequence shown here is derived from an EMBL/GenBank/DDBJ whole genome shotgun (WGS) entry which is preliminary data.</text>
</comment>
<feature type="transmembrane region" description="Helical" evidence="1">
    <location>
        <begin position="118"/>
        <end position="142"/>
    </location>
</feature>
<dbReference type="STRING" id="641526.ADIWIN_2290"/>
<evidence type="ECO:0000313" key="3">
    <source>
        <dbReference type="Proteomes" id="UP000014962"/>
    </source>
</evidence>
<keyword evidence="1" id="KW-1133">Transmembrane helix</keyword>
<keyword evidence="3" id="KW-1185">Reference proteome</keyword>
<dbReference type="Proteomes" id="UP000014962">
    <property type="component" value="Unassembled WGS sequence"/>
</dbReference>
<dbReference type="eggNOG" id="ENOG5032ZFN">
    <property type="taxonomic scope" value="Bacteria"/>
</dbReference>
<dbReference type="EMBL" id="ATMR01000102">
    <property type="protein sequence ID" value="EPR72677.1"/>
    <property type="molecule type" value="Genomic_DNA"/>
</dbReference>
<reference evidence="2 3" key="1">
    <citation type="journal article" date="2013" name="Genome Announc.">
        <title>Draft Genome Sequence of Winogradskyella psychrotolerans RS-3T, Isolated from the Marine Transect of Kongsfjorden, Ny-Alesund, Svalbard, Arctic Ocean.</title>
        <authorList>
            <person name="Kumar Pinnaka A."/>
            <person name="Ara S."/>
            <person name="Singh A."/>
            <person name="Shivaji S."/>
        </authorList>
    </citation>
    <scope>NUCLEOTIDE SEQUENCE [LARGE SCALE GENOMIC DNA]</scope>
    <source>
        <strain evidence="2 3">RS-3</strain>
    </source>
</reference>
<evidence type="ECO:0008006" key="4">
    <source>
        <dbReference type="Google" id="ProtNLM"/>
    </source>
</evidence>